<evidence type="ECO:0000313" key="4">
    <source>
        <dbReference type="Proteomes" id="UP000017820"/>
    </source>
</evidence>
<proteinExistence type="predicted"/>
<evidence type="ECO:0000256" key="1">
    <source>
        <dbReference type="SAM" id="Phobius"/>
    </source>
</evidence>
<evidence type="ECO:0000313" key="3">
    <source>
        <dbReference type="EMBL" id="ESP93753.1"/>
    </source>
</evidence>
<reference evidence="3 4" key="1">
    <citation type="submission" date="2013-07" db="EMBL/GenBank/DDBJ databases">
        <title>Draft genome sequence of Pseudoalteromonas luteoviolacea 2ta16.</title>
        <authorList>
            <person name="Allen E.E."/>
            <person name="Azam F."/>
            <person name="Podell S."/>
        </authorList>
    </citation>
    <scope>NUCLEOTIDE SEQUENCE [LARGE SCALE GENOMIC DNA]</scope>
    <source>
        <strain evidence="3 4">2ta16</strain>
    </source>
</reference>
<organism evidence="3 4">
    <name type="scientific">Pseudoalteromonas luteoviolacea (strain 2ta16)</name>
    <dbReference type="NCBI Taxonomy" id="1353533"/>
    <lineage>
        <taxon>Bacteria</taxon>
        <taxon>Pseudomonadati</taxon>
        <taxon>Pseudomonadota</taxon>
        <taxon>Gammaproteobacteria</taxon>
        <taxon>Alteromonadales</taxon>
        <taxon>Pseudoalteromonadaceae</taxon>
        <taxon>Pseudoalteromonas</taxon>
    </lineage>
</organism>
<accession>V4HVD2</accession>
<evidence type="ECO:0000259" key="2">
    <source>
        <dbReference type="Pfam" id="PF05227"/>
    </source>
</evidence>
<name>V4HVD2_PSEL2</name>
<feature type="transmembrane region" description="Helical" evidence="1">
    <location>
        <begin position="12"/>
        <end position="32"/>
    </location>
</feature>
<dbReference type="PATRIC" id="fig|1353533.3.peg.1907"/>
<dbReference type="CDD" id="cd19410">
    <property type="entry name" value="HK9-like_sensor"/>
    <property type="match status" value="1"/>
</dbReference>
<dbReference type="EMBL" id="AUSV01000032">
    <property type="protein sequence ID" value="ESP93753.1"/>
    <property type="molecule type" value="Genomic_DNA"/>
</dbReference>
<dbReference type="InterPro" id="IPR007891">
    <property type="entry name" value="CHASE3"/>
</dbReference>
<dbReference type="Pfam" id="PF05227">
    <property type="entry name" value="CHASE3"/>
    <property type="match status" value="1"/>
</dbReference>
<gene>
    <name evidence="3" type="ORF">PL2TA16_02957</name>
</gene>
<comment type="caution">
    <text evidence="3">The sequence shown here is derived from an EMBL/GenBank/DDBJ whole genome shotgun (WGS) entry which is preliminary data.</text>
</comment>
<keyword evidence="1" id="KW-0812">Transmembrane</keyword>
<feature type="domain" description="CHASE3" evidence="2">
    <location>
        <begin position="44"/>
        <end position="177"/>
    </location>
</feature>
<keyword evidence="1" id="KW-0472">Membrane</keyword>
<keyword evidence="1" id="KW-1133">Transmembrane helix</keyword>
<protein>
    <submittedName>
        <fullName evidence="3">Putative periplasmic ligand-binding sensor domain protein</fullName>
    </submittedName>
</protein>
<dbReference type="AlphaFoldDB" id="V4HVD2"/>
<dbReference type="Proteomes" id="UP000017820">
    <property type="component" value="Unassembled WGS sequence"/>
</dbReference>
<feature type="transmembrane region" description="Helical" evidence="1">
    <location>
        <begin position="185"/>
        <end position="209"/>
    </location>
</feature>
<sequence length="345" mass="39578">MGRALGYSLKSVLLIFMIFSLVAAGVNLSIIVSSHANKNEHEYWLIHTYEVIDLISQLKVHVKNAETGQRGFLLTQNMDYLEPFRKGTNLSLSTFEVLMRKTADNPTQQKRLAELDVILNKKFSELEQTIELLQHATKQEAVDLVKTDLGKHLMEEIELVLFAFEQEERNLLSKRTREYQDAKRLLSSSIVMLELVYAILIIWLIYSIWYKVLKPISVLVSYIKHYPEVTKFEIAQQDNCEEVSELARGIKSRCSESEAVISTLQKSEKEAVEKQRLNLRGVAEYNDAIKTSLQSLFAALHKHKTDGLGSISKQEIESMVRLVNQLLDLTKDLDIYLKTSRQNSN</sequence>